<dbReference type="InterPro" id="IPR001753">
    <property type="entry name" value="Enoyl-CoA_hydra/iso"/>
</dbReference>
<dbReference type="PANTHER" id="PTHR43802">
    <property type="entry name" value="ENOYL-COA HYDRATASE"/>
    <property type="match status" value="1"/>
</dbReference>
<dbReference type="SUPFAM" id="SSF52096">
    <property type="entry name" value="ClpP/crotonase"/>
    <property type="match status" value="1"/>
</dbReference>
<protein>
    <submittedName>
        <fullName evidence="3">Enoyl-CoA hydratase</fullName>
    </submittedName>
</protein>
<dbReference type="InterPro" id="IPR014748">
    <property type="entry name" value="Enoyl-CoA_hydra_C"/>
</dbReference>
<name>A0A3E0VI43_9MICO</name>
<feature type="region of interest" description="Disordered" evidence="2">
    <location>
        <begin position="75"/>
        <end position="101"/>
    </location>
</feature>
<dbReference type="EMBL" id="NBWZ01000001">
    <property type="protein sequence ID" value="RFA09624.1"/>
    <property type="molecule type" value="Genomic_DNA"/>
</dbReference>
<dbReference type="Gene3D" id="1.10.12.10">
    <property type="entry name" value="Lyase 2-enoyl-coa Hydratase, Chain A, domain 2"/>
    <property type="match status" value="1"/>
</dbReference>
<dbReference type="AlphaFoldDB" id="A0A3E0VI43"/>
<dbReference type="Pfam" id="PF00378">
    <property type="entry name" value="ECH_1"/>
    <property type="match status" value="1"/>
</dbReference>
<evidence type="ECO:0000256" key="2">
    <source>
        <dbReference type="SAM" id="MobiDB-lite"/>
    </source>
</evidence>
<evidence type="ECO:0000313" key="4">
    <source>
        <dbReference type="Proteomes" id="UP000256486"/>
    </source>
</evidence>
<dbReference type="OrthoDB" id="9777711at2"/>
<gene>
    <name evidence="3" type="ORF">B7R54_10630</name>
</gene>
<dbReference type="NCBIfam" id="NF005126">
    <property type="entry name" value="PRK06563.1"/>
    <property type="match status" value="1"/>
</dbReference>
<proteinExistence type="inferred from homology"/>
<accession>A0A3E0VI43</accession>
<feature type="compositionally biased region" description="Gly residues" evidence="2">
    <location>
        <begin position="75"/>
        <end position="85"/>
    </location>
</feature>
<dbReference type="Gene3D" id="3.90.226.10">
    <property type="entry name" value="2-enoyl-CoA Hydratase, Chain A, domain 1"/>
    <property type="match status" value="1"/>
</dbReference>
<sequence>MDTRIIVERRGHVLLMGLNRPEKRNAADFLMLQELAAAYGELERDAELRVGLVYAVGDHFTAGLDLADIGPRIGGGAPRGAGSGTGTDTAGSATDTGGDTAGGGLDFVSEGGIHPWQVDGQQLTKPVVVAVQGTCFTLGIELMLAADISVAAESTQFGQLEVTRGILPFGGATLRFPRAAGWGNAMRWMLTGDVFDAREAHRIGLVQEVVPDGQQFDRALALAERVAAQAPLAVQATLGNARTAVRDGDAAAEAALQPALVALAGSEDSRIGMEAFLTRKPPVFVGR</sequence>
<dbReference type="PANTHER" id="PTHR43802:SF1">
    <property type="entry name" value="IP11341P-RELATED"/>
    <property type="match status" value="1"/>
</dbReference>
<reference evidence="3 4" key="1">
    <citation type="submission" date="2017-04" db="EMBL/GenBank/DDBJ databases">
        <title>Comparative genome analysis of Subtercola boreus.</title>
        <authorList>
            <person name="Cho Y.-J."/>
            <person name="Cho A."/>
            <person name="Kim O.-S."/>
            <person name="Lee J.-I."/>
        </authorList>
    </citation>
    <scope>NUCLEOTIDE SEQUENCE [LARGE SCALE GENOMIC DNA]</scope>
    <source>
        <strain evidence="3 4">K300</strain>
    </source>
</reference>
<organism evidence="3 4">
    <name type="scientific">Subtercola boreus</name>
    <dbReference type="NCBI Taxonomy" id="120213"/>
    <lineage>
        <taxon>Bacteria</taxon>
        <taxon>Bacillati</taxon>
        <taxon>Actinomycetota</taxon>
        <taxon>Actinomycetes</taxon>
        <taxon>Micrococcales</taxon>
        <taxon>Microbacteriaceae</taxon>
        <taxon>Subtercola</taxon>
    </lineage>
</organism>
<dbReference type="GO" id="GO:0003824">
    <property type="term" value="F:catalytic activity"/>
    <property type="evidence" value="ECO:0007669"/>
    <property type="project" value="UniProtKB-ARBA"/>
</dbReference>
<dbReference type="Proteomes" id="UP000256486">
    <property type="component" value="Unassembled WGS sequence"/>
</dbReference>
<comment type="similarity">
    <text evidence="1">Belongs to the enoyl-CoA hydratase/isomerase family.</text>
</comment>
<dbReference type="CDD" id="cd06558">
    <property type="entry name" value="crotonase-like"/>
    <property type="match status" value="1"/>
</dbReference>
<keyword evidence="4" id="KW-1185">Reference proteome</keyword>
<evidence type="ECO:0000313" key="3">
    <source>
        <dbReference type="EMBL" id="RFA09624.1"/>
    </source>
</evidence>
<feature type="compositionally biased region" description="Low complexity" evidence="2">
    <location>
        <begin position="86"/>
        <end position="98"/>
    </location>
</feature>
<dbReference type="RefSeq" id="WP_116415006.1">
    <property type="nucleotide sequence ID" value="NZ_NBWZ01000001.1"/>
</dbReference>
<comment type="caution">
    <text evidence="3">The sequence shown here is derived from an EMBL/GenBank/DDBJ whole genome shotgun (WGS) entry which is preliminary data.</text>
</comment>
<evidence type="ECO:0000256" key="1">
    <source>
        <dbReference type="ARBA" id="ARBA00005254"/>
    </source>
</evidence>
<dbReference type="InterPro" id="IPR029045">
    <property type="entry name" value="ClpP/crotonase-like_dom_sf"/>
</dbReference>